<sequence length="130" mass="13780">MAELRRAADDTVTVLRRLADERRPGGSTVDGARATLAVPAQAHADTLVVTHHPEDHRTAWVGPVPTAVALRHRTLLRRGVVAARARLADAAVRSAPPCSPRPTYTSWPPAHPGPPPRDSVDCAATTTVAP</sequence>
<evidence type="ECO:0000313" key="3">
    <source>
        <dbReference type="Proteomes" id="UP000620156"/>
    </source>
</evidence>
<reference evidence="2" key="2">
    <citation type="submission" date="2020-09" db="EMBL/GenBank/DDBJ databases">
        <authorList>
            <person name="Sun Q."/>
            <person name="Ohkuma M."/>
        </authorList>
    </citation>
    <scope>NUCLEOTIDE SEQUENCE</scope>
    <source>
        <strain evidence="2">JCM 3131</strain>
    </source>
</reference>
<dbReference type="EMBL" id="BMQK01000006">
    <property type="protein sequence ID" value="GGQ61368.1"/>
    <property type="molecule type" value="Genomic_DNA"/>
</dbReference>
<name>A0A918ERF7_9ACTN</name>
<dbReference type="Proteomes" id="UP000620156">
    <property type="component" value="Unassembled WGS sequence"/>
</dbReference>
<keyword evidence="3" id="KW-1185">Reference proteome</keyword>
<evidence type="ECO:0000256" key="1">
    <source>
        <dbReference type="SAM" id="MobiDB-lite"/>
    </source>
</evidence>
<evidence type="ECO:0000313" key="2">
    <source>
        <dbReference type="EMBL" id="GGQ61368.1"/>
    </source>
</evidence>
<reference evidence="2" key="1">
    <citation type="journal article" date="2014" name="Int. J. Syst. Evol. Microbiol.">
        <title>Complete genome sequence of Corynebacterium casei LMG S-19264T (=DSM 44701T), isolated from a smear-ripened cheese.</title>
        <authorList>
            <consortium name="US DOE Joint Genome Institute (JGI-PGF)"/>
            <person name="Walter F."/>
            <person name="Albersmeier A."/>
            <person name="Kalinowski J."/>
            <person name="Ruckert C."/>
        </authorList>
    </citation>
    <scope>NUCLEOTIDE SEQUENCE</scope>
    <source>
        <strain evidence="2">JCM 3131</strain>
    </source>
</reference>
<proteinExistence type="predicted"/>
<accession>A0A918ERF7</accession>
<organism evidence="2 3">
    <name type="scientific">Streptomyces ruber</name>
    <dbReference type="NCBI Taxonomy" id="83378"/>
    <lineage>
        <taxon>Bacteria</taxon>
        <taxon>Bacillati</taxon>
        <taxon>Actinomycetota</taxon>
        <taxon>Actinomycetes</taxon>
        <taxon>Kitasatosporales</taxon>
        <taxon>Streptomycetaceae</taxon>
        <taxon>Streptomyces</taxon>
    </lineage>
</organism>
<comment type="caution">
    <text evidence="2">The sequence shown here is derived from an EMBL/GenBank/DDBJ whole genome shotgun (WGS) entry which is preliminary data.</text>
</comment>
<dbReference type="AlphaFoldDB" id="A0A918ERF7"/>
<protein>
    <submittedName>
        <fullName evidence="2">Uncharacterized protein</fullName>
    </submittedName>
</protein>
<feature type="region of interest" description="Disordered" evidence="1">
    <location>
        <begin position="89"/>
        <end position="130"/>
    </location>
</feature>
<gene>
    <name evidence="2" type="ORF">GCM10010145_34400</name>
</gene>
<dbReference type="RefSeq" id="WP_189217690.1">
    <property type="nucleotide sequence ID" value="NZ_BMQK01000006.1"/>
</dbReference>